<evidence type="ECO:0000256" key="2">
    <source>
        <dbReference type="ARBA" id="ARBA00010735"/>
    </source>
</evidence>
<feature type="transmembrane region" description="Helical" evidence="8">
    <location>
        <begin position="60"/>
        <end position="81"/>
    </location>
</feature>
<name>A0A1W1UJI2_DESTI</name>
<keyword evidence="7 8" id="KW-0472">Membrane</keyword>
<protein>
    <submittedName>
        <fullName evidence="9">4-azaleucine resistance probable transporter AzlC</fullName>
    </submittedName>
</protein>
<dbReference type="STRING" id="656914.SAMN00017405_2050"/>
<feature type="transmembrane region" description="Helical" evidence="8">
    <location>
        <begin position="213"/>
        <end position="232"/>
    </location>
</feature>
<dbReference type="RefSeq" id="WP_143334184.1">
    <property type="nucleotide sequence ID" value="NZ_FWWT01000006.1"/>
</dbReference>
<evidence type="ECO:0000256" key="4">
    <source>
        <dbReference type="ARBA" id="ARBA00022475"/>
    </source>
</evidence>
<accession>A0A1W1UJI2</accession>
<keyword evidence="6 8" id="KW-1133">Transmembrane helix</keyword>
<evidence type="ECO:0000313" key="10">
    <source>
        <dbReference type="Proteomes" id="UP000192731"/>
    </source>
</evidence>
<evidence type="ECO:0000256" key="6">
    <source>
        <dbReference type="ARBA" id="ARBA00022989"/>
    </source>
</evidence>
<keyword evidence="5 8" id="KW-0812">Transmembrane</keyword>
<comment type="similarity">
    <text evidence="2">Belongs to the AzlC family.</text>
</comment>
<evidence type="ECO:0000256" key="7">
    <source>
        <dbReference type="ARBA" id="ARBA00023136"/>
    </source>
</evidence>
<gene>
    <name evidence="9" type="ORF">SAMN00017405_2050</name>
</gene>
<feature type="transmembrane region" description="Helical" evidence="8">
    <location>
        <begin position="132"/>
        <end position="158"/>
    </location>
</feature>
<dbReference type="Proteomes" id="UP000192731">
    <property type="component" value="Unassembled WGS sequence"/>
</dbReference>
<evidence type="ECO:0000256" key="3">
    <source>
        <dbReference type="ARBA" id="ARBA00022448"/>
    </source>
</evidence>
<feature type="transmembrane region" description="Helical" evidence="8">
    <location>
        <begin position="164"/>
        <end position="181"/>
    </location>
</feature>
<evidence type="ECO:0000256" key="1">
    <source>
        <dbReference type="ARBA" id="ARBA00004651"/>
    </source>
</evidence>
<evidence type="ECO:0000256" key="5">
    <source>
        <dbReference type="ARBA" id="ARBA00022692"/>
    </source>
</evidence>
<dbReference type="EMBL" id="FWWT01000006">
    <property type="protein sequence ID" value="SMB81256.1"/>
    <property type="molecule type" value="Genomic_DNA"/>
</dbReference>
<dbReference type="InterPro" id="IPR011606">
    <property type="entry name" value="Brnchd-chn_aa_trnsp_permease"/>
</dbReference>
<keyword evidence="4" id="KW-1003">Cell membrane</keyword>
<dbReference type="PANTHER" id="PTHR34979">
    <property type="entry name" value="INNER MEMBRANE PROTEIN YGAZ"/>
    <property type="match status" value="1"/>
</dbReference>
<comment type="subcellular location">
    <subcellularLocation>
        <location evidence="1">Cell membrane</location>
        <topology evidence="1">Multi-pass membrane protein</topology>
    </subcellularLocation>
</comment>
<feature type="transmembrane region" description="Helical" evidence="8">
    <location>
        <begin position="21"/>
        <end position="48"/>
    </location>
</feature>
<dbReference type="OrthoDB" id="3177005at2"/>
<reference evidence="9 10" key="1">
    <citation type="submission" date="2017-04" db="EMBL/GenBank/DDBJ databases">
        <authorList>
            <person name="Afonso C.L."/>
            <person name="Miller P.J."/>
            <person name="Scott M.A."/>
            <person name="Spackman E."/>
            <person name="Goraichik I."/>
            <person name="Dimitrov K.M."/>
            <person name="Suarez D.L."/>
            <person name="Swayne D.E."/>
        </authorList>
    </citation>
    <scope>NUCLEOTIDE SEQUENCE [LARGE SCALE GENOMIC DNA]</scope>
    <source>
        <strain evidence="9 10">DSM 11270</strain>
    </source>
</reference>
<proteinExistence type="inferred from homology"/>
<dbReference type="GO" id="GO:1903785">
    <property type="term" value="P:L-valine transmembrane transport"/>
    <property type="evidence" value="ECO:0007669"/>
    <property type="project" value="TreeGrafter"/>
</dbReference>
<keyword evidence="10" id="KW-1185">Reference proteome</keyword>
<sequence length="240" mass="25844">MNEQQSQNDFKSGAKKGIPIALGYLPIGFTFGLIATSSGIADFLVILISLTNFSATGQFASVNLLSMGASVYEIAMTTFIINSRYALMSLSLAQRIHPSVSRKIRSLLAIGITDEVFTVAAVQKEKTLNTSFLFGLELVSLSGWVLGTTMGVFLSGYFPLDLRNAMGIALYAMFIAILVPATKSSRPVLIICAISIAITSIITWIPIFSFISAGFKIIIATIIAATIGAIYFPKEVNEYE</sequence>
<organism evidence="9 10">
    <name type="scientific">Desulfonispora thiosulfatigenes DSM 11270</name>
    <dbReference type="NCBI Taxonomy" id="656914"/>
    <lineage>
        <taxon>Bacteria</taxon>
        <taxon>Bacillati</taxon>
        <taxon>Bacillota</taxon>
        <taxon>Clostridia</taxon>
        <taxon>Eubacteriales</taxon>
        <taxon>Peptococcaceae</taxon>
        <taxon>Desulfonispora</taxon>
    </lineage>
</organism>
<evidence type="ECO:0000256" key="8">
    <source>
        <dbReference type="SAM" id="Phobius"/>
    </source>
</evidence>
<dbReference type="Pfam" id="PF03591">
    <property type="entry name" value="AzlC"/>
    <property type="match status" value="1"/>
</dbReference>
<dbReference type="AlphaFoldDB" id="A0A1W1UJI2"/>
<dbReference type="GO" id="GO:0005886">
    <property type="term" value="C:plasma membrane"/>
    <property type="evidence" value="ECO:0007669"/>
    <property type="project" value="UniProtKB-SubCell"/>
</dbReference>
<keyword evidence="3" id="KW-0813">Transport</keyword>
<feature type="transmembrane region" description="Helical" evidence="8">
    <location>
        <begin position="188"/>
        <end position="207"/>
    </location>
</feature>
<dbReference type="PANTHER" id="PTHR34979:SF1">
    <property type="entry name" value="INNER MEMBRANE PROTEIN YGAZ"/>
    <property type="match status" value="1"/>
</dbReference>
<evidence type="ECO:0000313" key="9">
    <source>
        <dbReference type="EMBL" id="SMB81256.1"/>
    </source>
</evidence>